<dbReference type="InterPro" id="IPR038322">
    <property type="entry name" value="Pex19_C_sf"/>
</dbReference>
<dbReference type="AlphaFoldDB" id="A0A8S1J0H5"/>
<reference evidence="1" key="1">
    <citation type="submission" date="2020-12" db="EMBL/GenBank/DDBJ databases">
        <authorList>
            <person name="Iha C."/>
        </authorList>
    </citation>
    <scope>NUCLEOTIDE SEQUENCE</scope>
</reference>
<dbReference type="GO" id="GO:0005778">
    <property type="term" value="C:peroxisomal membrane"/>
    <property type="evidence" value="ECO:0007669"/>
    <property type="project" value="TreeGrafter"/>
</dbReference>
<dbReference type="PANTHER" id="PTHR12774:SF2">
    <property type="entry name" value="PEROXISOMAL BIOGENESIS FACTOR 19"/>
    <property type="match status" value="1"/>
</dbReference>
<dbReference type="GO" id="GO:0033328">
    <property type="term" value="F:peroxisome membrane targeting sequence binding"/>
    <property type="evidence" value="ECO:0007669"/>
    <property type="project" value="TreeGrafter"/>
</dbReference>
<accession>A0A8S1J0H5</accession>
<comment type="caution">
    <text evidence="1">The sequence shown here is derived from an EMBL/GenBank/DDBJ whole genome shotgun (WGS) entry which is preliminary data.</text>
</comment>
<protein>
    <submittedName>
        <fullName evidence="1">Uncharacterized protein</fullName>
    </submittedName>
</protein>
<dbReference type="OrthoDB" id="21292at2759"/>
<keyword evidence="2" id="KW-1185">Reference proteome</keyword>
<sequence length="258" mass="28375">MGPSMCLGTVLQMLWVAVVEDNCKIAHFSLCLYSPVTRQLCFATHRLQGCIFSLAMAVCAVSQCLAQLAMCAGALLTGAVLKISGEGGQAQGPWPQGVEHQETLNALQAALAQSVHPGQASPEESDAEENSALKTIVGAVMQKLLSKDMLYEPMKDICLRYPAWFEAHEAGLDPAEMERFRKQYEYMQQIIELYERDPDNTIELMSLMQQVQQYGQPPQEIVDQVAPSEDLTGMFQGCAPGFVPPADLPEMPEDCKMQ</sequence>
<dbReference type="GO" id="GO:0045046">
    <property type="term" value="P:protein import into peroxisome membrane"/>
    <property type="evidence" value="ECO:0007669"/>
    <property type="project" value="TreeGrafter"/>
</dbReference>
<dbReference type="Pfam" id="PF04614">
    <property type="entry name" value="Pex19"/>
    <property type="match status" value="1"/>
</dbReference>
<dbReference type="InterPro" id="IPR006708">
    <property type="entry name" value="Pex19"/>
</dbReference>
<gene>
    <name evidence="1" type="ORF">OSTQU699_LOCUS6023</name>
</gene>
<evidence type="ECO:0000313" key="2">
    <source>
        <dbReference type="Proteomes" id="UP000708148"/>
    </source>
</evidence>
<dbReference type="Gene3D" id="1.20.120.900">
    <property type="entry name" value="Pex19, mPTS binding domain"/>
    <property type="match status" value="1"/>
</dbReference>
<dbReference type="EMBL" id="CAJHUC010001318">
    <property type="protein sequence ID" value="CAD7700664.1"/>
    <property type="molecule type" value="Genomic_DNA"/>
</dbReference>
<evidence type="ECO:0000313" key="1">
    <source>
        <dbReference type="EMBL" id="CAD7700664.1"/>
    </source>
</evidence>
<organism evidence="1 2">
    <name type="scientific">Ostreobium quekettii</name>
    <dbReference type="NCBI Taxonomy" id="121088"/>
    <lineage>
        <taxon>Eukaryota</taxon>
        <taxon>Viridiplantae</taxon>
        <taxon>Chlorophyta</taxon>
        <taxon>core chlorophytes</taxon>
        <taxon>Ulvophyceae</taxon>
        <taxon>TCBD clade</taxon>
        <taxon>Bryopsidales</taxon>
        <taxon>Ostreobineae</taxon>
        <taxon>Ostreobiaceae</taxon>
        <taxon>Ostreobium</taxon>
    </lineage>
</organism>
<proteinExistence type="predicted"/>
<name>A0A8S1J0H5_9CHLO</name>
<dbReference type="Proteomes" id="UP000708148">
    <property type="component" value="Unassembled WGS sequence"/>
</dbReference>
<dbReference type="PANTHER" id="PTHR12774">
    <property type="entry name" value="PEROXISOMAL BIOGENESIS FACTOR 19"/>
    <property type="match status" value="1"/>
</dbReference>